<accession>A0ABW1L300</accession>
<comment type="caution">
    <text evidence="1">The sequence shown here is derived from an EMBL/GenBank/DDBJ whole genome shotgun (WGS) entry which is preliminary data.</text>
</comment>
<organism evidence="1 2">
    <name type="scientific">Paenisporosarcina macmurdoensis</name>
    <dbReference type="NCBI Taxonomy" id="212659"/>
    <lineage>
        <taxon>Bacteria</taxon>
        <taxon>Bacillati</taxon>
        <taxon>Bacillota</taxon>
        <taxon>Bacilli</taxon>
        <taxon>Bacillales</taxon>
        <taxon>Caryophanaceae</taxon>
        <taxon>Paenisporosarcina</taxon>
    </lineage>
</organism>
<evidence type="ECO:0000313" key="2">
    <source>
        <dbReference type="Proteomes" id="UP001596170"/>
    </source>
</evidence>
<keyword evidence="2" id="KW-1185">Reference proteome</keyword>
<dbReference type="EMBL" id="JBHSRI010000002">
    <property type="protein sequence ID" value="MFC6038425.1"/>
    <property type="molecule type" value="Genomic_DNA"/>
</dbReference>
<evidence type="ECO:0000313" key="1">
    <source>
        <dbReference type="EMBL" id="MFC6038425.1"/>
    </source>
</evidence>
<name>A0ABW1L300_9BACL</name>
<dbReference type="Proteomes" id="UP001596170">
    <property type="component" value="Unassembled WGS sequence"/>
</dbReference>
<proteinExistence type="predicted"/>
<gene>
    <name evidence="1" type="ORF">ACFPYN_03050</name>
</gene>
<protein>
    <submittedName>
        <fullName evidence="1">Phage head-tail adapter protein</fullName>
    </submittedName>
</protein>
<reference evidence="2" key="1">
    <citation type="journal article" date="2019" name="Int. J. Syst. Evol. Microbiol.">
        <title>The Global Catalogue of Microorganisms (GCM) 10K type strain sequencing project: providing services to taxonomists for standard genome sequencing and annotation.</title>
        <authorList>
            <consortium name="The Broad Institute Genomics Platform"/>
            <consortium name="The Broad Institute Genome Sequencing Center for Infectious Disease"/>
            <person name="Wu L."/>
            <person name="Ma J."/>
        </authorList>
    </citation>
    <scope>NUCLEOTIDE SEQUENCE [LARGE SCALE GENOMIC DNA]</scope>
    <source>
        <strain evidence="2">CCUG 54527</strain>
    </source>
</reference>
<dbReference type="RefSeq" id="WP_377732443.1">
    <property type="nucleotide sequence ID" value="NZ_JBHSRI010000002.1"/>
</dbReference>
<sequence length="121" mass="14143">MLKSSKNPYRETLNDGYLIYGKKITERTASLKKIGETFLEEGKLAFRILSARESDYQMIGAMNSSLDLKVKTLNPPKFLRISKNDLTVYIKNEEYDVIKADRDDDRTYLYFYLQKVGVRIE</sequence>